<organism evidence="1 2">
    <name type="scientific">Avena sativa</name>
    <name type="common">Oat</name>
    <dbReference type="NCBI Taxonomy" id="4498"/>
    <lineage>
        <taxon>Eukaryota</taxon>
        <taxon>Viridiplantae</taxon>
        <taxon>Streptophyta</taxon>
        <taxon>Embryophyta</taxon>
        <taxon>Tracheophyta</taxon>
        <taxon>Spermatophyta</taxon>
        <taxon>Magnoliopsida</taxon>
        <taxon>Liliopsida</taxon>
        <taxon>Poales</taxon>
        <taxon>Poaceae</taxon>
        <taxon>BOP clade</taxon>
        <taxon>Pooideae</taxon>
        <taxon>Poodae</taxon>
        <taxon>Poeae</taxon>
        <taxon>Poeae Chloroplast Group 1 (Aveneae type)</taxon>
        <taxon>Aveninae</taxon>
        <taxon>Avena</taxon>
    </lineage>
</organism>
<dbReference type="EnsemblPlants" id="AVESA.00010b.r2.5CG0873310.1">
    <property type="protein sequence ID" value="AVESA.00010b.r2.5CG0873310.1.CDS"/>
    <property type="gene ID" value="AVESA.00010b.r2.5CG0873310"/>
</dbReference>
<reference evidence="1" key="1">
    <citation type="submission" date="2021-05" db="EMBL/GenBank/DDBJ databases">
        <authorList>
            <person name="Scholz U."/>
            <person name="Mascher M."/>
            <person name="Fiebig A."/>
        </authorList>
    </citation>
    <scope>NUCLEOTIDE SEQUENCE [LARGE SCALE GENOMIC DNA]</scope>
</reference>
<dbReference type="Proteomes" id="UP001732700">
    <property type="component" value="Chromosome 5C"/>
</dbReference>
<proteinExistence type="predicted"/>
<protein>
    <submittedName>
        <fullName evidence="1">Uncharacterized protein</fullName>
    </submittedName>
</protein>
<evidence type="ECO:0000313" key="1">
    <source>
        <dbReference type="EnsemblPlants" id="AVESA.00010b.r2.5CG0873310.1.CDS"/>
    </source>
</evidence>
<sequence length="364" mass="40967">MKNGIKEHVLKLSTNFLFQSRSINIRENLTPPPSPATRRHGSTTTASPRSPSSSRHRGRSRLDIVPFDHHRAAEDQLQFRPVARLSGDIFHLEASCDGLLLVCDTRQYAICNPATRQYAPLLQLDKFRLLGMYPHTLTGEEYRLLLLPTPDEPEPADRETCHVFSLGSRQPPRNIGNGWPEPADRTPVPVPVLFRGGLHWHLDDMIMVFDTAAESFRQTRSPVHGGHGPLFEMDGMIAMYNFTDASATVIDIWVLQDYESEASWTFKCRVGLLAEEIKAQFGNLLNHWNVVATASCCDGNVMFLVRFGKWLHQVDIHGNLVGSFHVGLLPTQLHLKQTLVLHAFFPKLKGYAVNASPFGGTYFY</sequence>
<accession>A0ACD5XYG8</accession>
<reference evidence="1" key="2">
    <citation type="submission" date="2025-09" db="UniProtKB">
        <authorList>
            <consortium name="EnsemblPlants"/>
        </authorList>
    </citation>
    <scope>IDENTIFICATION</scope>
</reference>
<evidence type="ECO:0000313" key="2">
    <source>
        <dbReference type="Proteomes" id="UP001732700"/>
    </source>
</evidence>
<keyword evidence="2" id="KW-1185">Reference proteome</keyword>
<name>A0ACD5XYG8_AVESA</name>